<reference evidence="1 2" key="1">
    <citation type="submission" date="2014-02" db="EMBL/GenBank/DDBJ databases">
        <title>The small core and large imbalanced accessory genome model reveals a collaborative survival strategy of Sorangium cellulosum strains in nature.</title>
        <authorList>
            <person name="Han K."/>
            <person name="Peng R."/>
            <person name="Blom J."/>
            <person name="Li Y.-Z."/>
        </authorList>
    </citation>
    <scope>NUCLEOTIDE SEQUENCE [LARGE SCALE GENOMIC DNA]</scope>
    <source>
        <strain evidence="1 2">So0008-312</strain>
    </source>
</reference>
<dbReference type="Pfam" id="PF11535">
    <property type="entry name" value="Calci_bind_CcbP"/>
    <property type="match status" value="1"/>
</dbReference>
<organism evidence="1 2">
    <name type="scientific">Sorangium cellulosum</name>
    <name type="common">Polyangium cellulosum</name>
    <dbReference type="NCBI Taxonomy" id="56"/>
    <lineage>
        <taxon>Bacteria</taxon>
        <taxon>Pseudomonadati</taxon>
        <taxon>Myxococcota</taxon>
        <taxon>Polyangia</taxon>
        <taxon>Polyangiales</taxon>
        <taxon>Polyangiaceae</taxon>
        <taxon>Sorangium</taxon>
    </lineage>
</organism>
<proteinExistence type="predicted"/>
<sequence>MPAIDKARLRGLIEEAIVDAYGESEQRVGFLTMMQDHLEIPFETEVLGVPVQVIGIDLDDTEEIVATCKRDARVQRIQVLDLPLPRPPPGGFEWIEAYRLFRRGDW</sequence>
<comment type="caution">
    <text evidence="1">The sequence shown here is derived from an EMBL/GenBank/DDBJ whole genome shotgun (WGS) entry which is preliminary data.</text>
</comment>
<protein>
    <submittedName>
        <fullName evidence="1">Uncharacterized protein</fullName>
    </submittedName>
</protein>
<dbReference type="AlphaFoldDB" id="A0A150R116"/>
<evidence type="ECO:0000313" key="2">
    <source>
        <dbReference type="Proteomes" id="UP000075260"/>
    </source>
</evidence>
<dbReference type="InterPro" id="IPR020994">
    <property type="entry name" value="Uncharacterised_Ca-bd_CcbP"/>
</dbReference>
<dbReference type="EMBL" id="JEMA01000162">
    <property type="protein sequence ID" value="KYF73882.1"/>
    <property type="molecule type" value="Genomic_DNA"/>
</dbReference>
<gene>
    <name evidence="1" type="ORF">BE15_05875</name>
</gene>
<dbReference type="Proteomes" id="UP000075260">
    <property type="component" value="Unassembled WGS sequence"/>
</dbReference>
<accession>A0A150R116</accession>
<name>A0A150R116_SORCE</name>
<evidence type="ECO:0000313" key="1">
    <source>
        <dbReference type="EMBL" id="KYF73882.1"/>
    </source>
</evidence>